<evidence type="ECO:0000313" key="3">
    <source>
        <dbReference type="Proteomes" id="UP000199698"/>
    </source>
</evidence>
<keyword evidence="3" id="KW-1185">Reference proteome</keyword>
<dbReference type="AlphaFoldDB" id="A0A1C3ZW93"/>
<dbReference type="Proteomes" id="UP000199698">
    <property type="component" value="Unassembled WGS sequence"/>
</dbReference>
<dbReference type="EMBL" id="FMBA01000007">
    <property type="protein sequence ID" value="SCB86687.1"/>
    <property type="molecule type" value="Genomic_DNA"/>
</dbReference>
<dbReference type="Pfam" id="PF12674">
    <property type="entry name" value="Zn_ribbon_2"/>
    <property type="match status" value="1"/>
</dbReference>
<feature type="domain" description="Putative zinc ribbon" evidence="1">
    <location>
        <begin position="3"/>
        <end position="77"/>
    </location>
</feature>
<reference evidence="3" key="1">
    <citation type="submission" date="2016-08" db="EMBL/GenBank/DDBJ databases">
        <authorList>
            <person name="Varghese N."/>
            <person name="Submissions Spin"/>
        </authorList>
    </citation>
    <scope>NUCLEOTIDE SEQUENCE [LARGE SCALE GENOMIC DNA]</scope>
    <source>
        <strain evidence="3">R-53144</strain>
    </source>
</reference>
<accession>A0A1C3ZW93</accession>
<dbReference type="OrthoDB" id="9801008at2"/>
<protein>
    <submittedName>
        <fullName evidence="2">Putative zinc ribbon domain-containing protein</fullName>
    </submittedName>
</protein>
<sequence length="80" mass="9347">MKMCIACGMPMTAIADYPLLDMSKNYCKHCAHKDGTMKTFDEKWHEVTLQYAQNHNVDNAVAKQTAYIILKKLPAWKRRW</sequence>
<evidence type="ECO:0000313" key="2">
    <source>
        <dbReference type="EMBL" id="SCB86687.1"/>
    </source>
</evidence>
<gene>
    <name evidence="2" type="ORF">GA0061080_10073</name>
</gene>
<dbReference type="InterPro" id="IPR025868">
    <property type="entry name" value="Zn_ribbon_dom_put"/>
</dbReference>
<organism evidence="2 3">
    <name type="scientific">Gilliamella intestini</name>
    <dbReference type="NCBI Taxonomy" id="1798183"/>
    <lineage>
        <taxon>Bacteria</taxon>
        <taxon>Pseudomonadati</taxon>
        <taxon>Pseudomonadota</taxon>
        <taxon>Gammaproteobacteria</taxon>
        <taxon>Orbales</taxon>
        <taxon>Orbaceae</taxon>
        <taxon>Gilliamella</taxon>
    </lineage>
</organism>
<proteinExistence type="predicted"/>
<dbReference type="RefSeq" id="WP_065575322.1">
    <property type="nucleotide sequence ID" value="NZ_FMBA01000007.1"/>
</dbReference>
<dbReference type="STRING" id="1798183.GA0061080_10073"/>
<name>A0A1C3ZW93_9GAMM</name>
<evidence type="ECO:0000259" key="1">
    <source>
        <dbReference type="Pfam" id="PF12674"/>
    </source>
</evidence>